<sequence>MAFSSLSPSYITSPSLSPQLFMLMDDSQSSTSPPPSSSSSPDTPKPRPRQTQKAIAALENELDFLRDECATINVVLTSLRDAYVSGSPNSQEDAANKEVLTAYDDLTSKVIQLERKVKILEHELKSTQGEWQGLFCQ</sequence>
<dbReference type="AlphaFoldDB" id="A0A077X2S3"/>
<proteinExistence type="predicted"/>
<evidence type="ECO:0000313" key="3">
    <source>
        <dbReference type="EMBL" id="CDS14116.1"/>
    </source>
</evidence>
<evidence type="ECO:0000256" key="2">
    <source>
        <dbReference type="SAM" id="MobiDB-lite"/>
    </source>
</evidence>
<organism evidence="3">
    <name type="scientific">Lichtheimia ramosa</name>
    <dbReference type="NCBI Taxonomy" id="688394"/>
    <lineage>
        <taxon>Eukaryota</taxon>
        <taxon>Fungi</taxon>
        <taxon>Fungi incertae sedis</taxon>
        <taxon>Mucoromycota</taxon>
        <taxon>Mucoromycotina</taxon>
        <taxon>Mucoromycetes</taxon>
        <taxon>Mucorales</taxon>
        <taxon>Lichtheimiaceae</taxon>
        <taxon>Lichtheimia</taxon>
    </lineage>
</organism>
<gene>
    <name evidence="3" type="ORF">LRAMOSA06286</name>
</gene>
<dbReference type="OrthoDB" id="2290890at2759"/>
<accession>A0A077X2S3</accession>
<keyword evidence="1" id="KW-0175">Coiled coil</keyword>
<protein>
    <submittedName>
        <fullName evidence="3">Uncharacterized protein</fullName>
    </submittedName>
</protein>
<feature type="compositionally biased region" description="Low complexity" evidence="2">
    <location>
        <begin position="26"/>
        <end position="42"/>
    </location>
</feature>
<evidence type="ECO:0000256" key="1">
    <source>
        <dbReference type="SAM" id="Coils"/>
    </source>
</evidence>
<dbReference type="EMBL" id="LK023386">
    <property type="protein sequence ID" value="CDS14116.1"/>
    <property type="molecule type" value="Genomic_DNA"/>
</dbReference>
<reference evidence="3" key="1">
    <citation type="journal article" date="2014" name="Genome Announc.">
        <title>De novo whole-genome sequence and genome annotation of Lichtheimia ramosa.</title>
        <authorList>
            <person name="Linde J."/>
            <person name="Schwartze V."/>
            <person name="Binder U."/>
            <person name="Lass-Florl C."/>
            <person name="Voigt K."/>
            <person name="Horn F."/>
        </authorList>
    </citation>
    <scope>NUCLEOTIDE SEQUENCE</scope>
    <source>
        <strain evidence="3">JMRC FSU:6197</strain>
    </source>
</reference>
<feature type="coiled-coil region" evidence="1">
    <location>
        <begin position="55"/>
        <end position="130"/>
    </location>
</feature>
<feature type="region of interest" description="Disordered" evidence="2">
    <location>
        <begin position="21"/>
        <end position="51"/>
    </location>
</feature>
<name>A0A077X2S3_9FUNG</name>